<gene>
    <name evidence="1" type="ORF">DC094_16025</name>
</gene>
<organism evidence="1 2">
    <name type="scientific">Pelagibaculum spongiae</name>
    <dbReference type="NCBI Taxonomy" id="2080658"/>
    <lineage>
        <taxon>Bacteria</taxon>
        <taxon>Pseudomonadati</taxon>
        <taxon>Pseudomonadota</taxon>
        <taxon>Gammaproteobacteria</taxon>
        <taxon>Oceanospirillales</taxon>
        <taxon>Pelagibaculum</taxon>
    </lineage>
</organism>
<proteinExistence type="predicted"/>
<name>A0A2V1GZI0_9GAMM</name>
<dbReference type="EMBL" id="QDDL01000007">
    <property type="protein sequence ID" value="PVZ66770.1"/>
    <property type="molecule type" value="Genomic_DNA"/>
</dbReference>
<evidence type="ECO:0000313" key="2">
    <source>
        <dbReference type="Proteomes" id="UP000244906"/>
    </source>
</evidence>
<reference evidence="1 2" key="1">
    <citation type="submission" date="2018-04" db="EMBL/GenBank/DDBJ databases">
        <title>Thalassorhabdus spongiae gen. nov., sp. nov., isolated from a marine sponge in South-West Iceland.</title>
        <authorList>
            <person name="Knobloch S."/>
            <person name="Daussin A."/>
            <person name="Johannsson R."/>
            <person name="Marteinsson V.T."/>
        </authorList>
    </citation>
    <scope>NUCLEOTIDE SEQUENCE [LARGE SCALE GENOMIC DNA]</scope>
    <source>
        <strain evidence="1 2">Hp12</strain>
    </source>
</reference>
<evidence type="ECO:0000313" key="1">
    <source>
        <dbReference type="EMBL" id="PVZ66770.1"/>
    </source>
</evidence>
<keyword evidence="2" id="KW-1185">Reference proteome</keyword>
<dbReference type="Proteomes" id="UP000244906">
    <property type="component" value="Unassembled WGS sequence"/>
</dbReference>
<protein>
    <submittedName>
        <fullName evidence="1">Uncharacterized protein</fullName>
    </submittedName>
</protein>
<accession>A0A2V1GZI0</accession>
<sequence length="151" mass="18008">MPRKQKTDPLEKILNYPGVTHKKINQCKYLIQLYTDRWYLWPRTGRFKHLYSDDSESEVFFCKLNNFYHRFMTAKFKPPKNFGKEWQTHEEDLIFDLINEDFTMQQIADELERHTASVATRLDSLLTGPASLTDLTDEEFNIPVKDLLGWD</sequence>
<dbReference type="RefSeq" id="WP_116688134.1">
    <property type="nucleotide sequence ID" value="NZ_CAWNYD010000007.1"/>
</dbReference>
<dbReference type="AlphaFoldDB" id="A0A2V1GZI0"/>
<dbReference type="OrthoDB" id="9906483at2"/>
<comment type="caution">
    <text evidence="1">The sequence shown here is derived from an EMBL/GenBank/DDBJ whole genome shotgun (WGS) entry which is preliminary data.</text>
</comment>